<evidence type="ECO:0000256" key="1">
    <source>
        <dbReference type="SAM" id="SignalP"/>
    </source>
</evidence>
<reference evidence="2 3" key="1">
    <citation type="submission" date="2021-05" db="EMBL/GenBank/DDBJ databases">
        <title>Genome Assembly of Synthetic Allotetraploid Brassica napus Reveals Homoeologous Exchanges between Subgenomes.</title>
        <authorList>
            <person name="Davis J.T."/>
        </authorList>
    </citation>
    <scope>NUCLEOTIDE SEQUENCE [LARGE SCALE GENOMIC DNA]</scope>
    <source>
        <strain evidence="3">cv. Da-Ae</strain>
        <tissue evidence="2">Seedling</tissue>
    </source>
</reference>
<dbReference type="SMART" id="SM00452">
    <property type="entry name" value="STI"/>
    <property type="match status" value="3"/>
</dbReference>
<dbReference type="PANTHER" id="PTHR33107:SF89">
    <property type="entry name" value="KUNITZ TRYPSIN INHIBITOR 2"/>
    <property type="match status" value="1"/>
</dbReference>
<accession>A0ABQ8CSD2</accession>
<organism evidence="2 3">
    <name type="scientific">Brassica napus</name>
    <name type="common">Rape</name>
    <dbReference type="NCBI Taxonomy" id="3708"/>
    <lineage>
        <taxon>Eukaryota</taxon>
        <taxon>Viridiplantae</taxon>
        <taxon>Streptophyta</taxon>
        <taxon>Embryophyta</taxon>
        <taxon>Tracheophyta</taxon>
        <taxon>Spermatophyta</taxon>
        <taxon>Magnoliopsida</taxon>
        <taxon>eudicotyledons</taxon>
        <taxon>Gunneridae</taxon>
        <taxon>Pentapetalae</taxon>
        <taxon>rosids</taxon>
        <taxon>malvids</taxon>
        <taxon>Brassicales</taxon>
        <taxon>Brassicaceae</taxon>
        <taxon>Brassiceae</taxon>
        <taxon>Brassica</taxon>
    </lineage>
</organism>
<dbReference type="Pfam" id="PF00197">
    <property type="entry name" value="Kunitz_legume"/>
    <property type="match status" value="3"/>
</dbReference>
<feature type="signal peptide" evidence="1">
    <location>
        <begin position="1"/>
        <end position="22"/>
    </location>
</feature>
<keyword evidence="1" id="KW-0732">Signal</keyword>
<evidence type="ECO:0000313" key="3">
    <source>
        <dbReference type="Proteomes" id="UP000824890"/>
    </source>
</evidence>
<keyword evidence="3" id="KW-1185">Reference proteome</keyword>
<comment type="caution">
    <text evidence="2">The sequence shown here is derived from an EMBL/GenBank/DDBJ whole genome shotgun (WGS) entry which is preliminary data.</text>
</comment>
<gene>
    <name evidence="2" type="ORF">HID58_027655</name>
</gene>
<evidence type="ECO:0000313" key="2">
    <source>
        <dbReference type="EMBL" id="KAH0919995.1"/>
    </source>
</evidence>
<protein>
    <submittedName>
        <fullName evidence="2">Uncharacterized protein</fullName>
    </submittedName>
</protein>
<feature type="chain" id="PRO_5046771242" evidence="1">
    <location>
        <begin position="23"/>
        <end position="842"/>
    </location>
</feature>
<dbReference type="PROSITE" id="PS00283">
    <property type="entry name" value="SOYBEAN_KUNITZ"/>
    <property type="match status" value="3"/>
</dbReference>
<dbReference type="Proteomes" id="UP000824890">
    <property type="component" value="Unassembled WGS sequence"/>
</dbReference>
<dbReference type="PANTHER" id="PTHR33107">
    <property type="entry name" value="KUNITZ TRYPSIN INHIBITOR 2"/>
    <property type="match status" value="1"/>
</dbReference>
<name>A0ABQ8CSD2_BRANA</name>
<sequence>MPYKPSVTSFLITLLLSAAVCAHGTAEIDGTPVKVGERYFMLPSCPLGITQTRLPNQRGIPVSFRYTETIDRDFITTDTSINIEFIYGQSMTPHLPLSSVLTTSYGTVGTTPPLLLVTNDESKTLVVQFVKADDDATKATSRVEKLVTPFLITLLLAAAVCTHGKEEVKDSNGNPVKIGAKYFIQPAKSNGGGLVPAAIKVLPFCPLGITQTLLPYQPGLPVSFGYYPPFVGTDYIVTSTTINVKFESDIWPVCNEFSKLWAVDVSSSAAKEPAIIIGGERTAPNSLFKIEEATGAHTYKLTTSSGTVGTIPGAWLSAPQLLVTNDEAKTLFVKFVKVDDDATKATATTTSRVEKLAVCTHGQVPVTDTDGKNVRINERYVIQPVNTGINGGGLIPVAAILPSCPLGITEALPGESGVLVRIAFPPRLIPPLLPRTIVPTNSDITIEFKSNICNGISKFWEVDEFAQNPDQAEILIGGNRRRGNSWFKIERAGKEAETNIYKFTTSAGTVGTISGALDSPQLVLTNDVANTIFVKFIRDVTTVVTSASPVCTHGQEWVRDTNGNRVRINDQYFIQPVNTENNGGGLVPLAAKISLCLLGITQALTGEPGVRVSFSFPPSLIPPIPFSPVSTKFGITIEFKSNVCKDISKFWEVDGSSLISEEPAIQIGGNPRERNSRFKIEKVGEEGRTNIYRFTTSDGTVGAVPGPLDSSQLVLTNDVAKTIFFKLIKVNAVTTDVTSTSRVDNITIEFKSNDCKELSKFWEVYEARNIIEPPILIGGRPEEPNSRFKIEKVGEDGTNIYKLTTSTGNVGSIPLLGTTPQQVLVLTNDVAKTIFLILFEVK</sequence>
<dbReference type="SUPFAM" id="SSF50386">
    <property type="entry name" value="STI-like"/>
    <property type="match status" value="5"/>
</dbReference>
<dbReference type="InterPro" id="IPR011065">
    <property type="entry name" value="Kunitz_inhibitor_STI-like_sf"/>
</dbReference>
<dbReference type="EMBL" id="JAGKQM010000007">
    <property type="protein sequence ID" value="KAH0919995.1"/>
    <property type="molecule type" value="Genomic_DNA"/>
</dbReference>
<dbReference type="Gene3D" id="2.80.10.50">
    <property type="match status" value="5"/>
</dbReference>
<dbReference type="CDD" id="cd23360">
    <property type="entry name" value="beta-trefoil_STI_WSCP_II"/>
    <property type="match status" value="1"/>
</dbReference>
<proteinExistence type="predicted"/>
<dbReference type="InterPro" id="IPR002160">
    <property type="entry name" value="Prot_inh_Kunz-lg"/>
</dbReference>